<protein>
    <submittedName>
        <fullName evidence="2">Uncharacterized protein</fullName>
    </submittedName>
</protein>
<dbReference type="EMBL" id="VMRJ01000004">
    <property type="protein sequence ID" value="TVT39641.1"/>
    <property type="molecule type" value="Genomic_DNA"/>
</dbReference>
<keyword evidence="3" id="KW-1185">Reference proteome</keyword>
<proteinExistence type="predicted"/>
<feature type="region of interest" description="Disordered" evidence="1">
    <location>
        <begin position="42"/>
        <end position="61"/>
    </location>
</feature>
<name>A0A558BT18_9BACT</name>
<comment type="caution">
    <text evidence="2">The sequence shown here is derived from an EMBL/GenBank/DDBJ whole genome shotgun (WGS) entry which is preliminary data.</text>
</comment>
<sequence>MLTAIDTRPECQAPVERPERHYPAHLAAAWWAQPTAEGRRLALEAKLEREPPQPTYSHGRR</sequence>
<evidence type="ECO:0000256" key="1">
    <source>
        <dbReference type="SAM" id="MobiDB-lite"/>
    </source>
</evidence>
<dbReference type="Proteomes" id="UP000317624">
    <property type="component" value="Unassembled WGS sequence"/>
</dbReference>
<feature type="compositionally biased region" description="Basic and acidic residues" evidence="1">
    <location>
        <begin position="42"/>
        <end position="51"/>
    </location>
</feature>
<evidence type="ECO:0000313" key="3">
    <source>
        <dbReference type="Proteomes" id="UP000317624"/>
    </source>
</evidence>
<gene>
    <name evidence="2" type="ORF">FNT36_18545</name>
</gene>
<dbReference type="AlphaFoldDB" id="A0A558BT18"/>
<accession>A0A558BT18</accession>
<evidence type="ECO:0000313" key="2">
    <source>
        <dbReference type="EMBL" id="TVT39641.1"/>
    </source>
</evidence>
<reference evidence="2 3" key="1">
    <citation type="submission" date="2019-07" db="EMBL/GenBank/DDBJ databases">
        <title>Hymenobacter sp. straun FUR1 Genome sequencing and assembly.</title>
        <authorList>
            <person name="Chhetri G."/>
        </authorList>
    </citation>
    <scope>NUCLEOTIDE SEQUENCE [LARGE SCALE GENOMIC DNA]</scope>
    <source>
        <strain evidence="2 3">Fur1</strain>
    </source>
</reference>
<organism evidence="2 3">
    <name type="scientific">Hymenobacter setariae</name>
    <dbReference type="NCBI Taxonomy" id="2594794"/>
    <lineage>
        <taxon>Bacteria</taxon>
        <taxon>Pseudomonadati</taxon>
        <taxon>Bacteroidota</taxon>
        <taxon>Cytophagia</taxon>
        <taxon>Cytophagales</taxon>
        <taxon>Hymenobacteraceae</taxon>
        <taxon>Hymenobacter</taxon>
    </lineage>
</organism>